<dbReference type="OrthoDB" id="5292533at2"/>
<feature type="transmembrane region" description="Helical" evidence="1">
    <location>
        <begin position="369"/>
        <end position="388"/>
    </location>
</feature>
<keyword evidence="1" id="KW-0472">Membrane</keyword>
<feature type="transmembrane region" description="Helical" evidence="1">
    <location>
        <begin position="394"/>
        <end position="412"/>
    </location>
</feature>
<name>A0A5E5AR87_9BURK</name>
<dbReference type="Pfam" id="PF13781">
    <property type="entry name" value="DoxX_3"/>
    <property type="match status" value="1"/>
</dbReference>
<keyword evidence="4" id="KW-1185">Reference proteome</keyword>
<dbReference type="InterPro" id="IPR051207">
    <property type="entry name" value="ComplexI_NDUFA9_subunit"/>
</dbReference>
<dbReference type="PANTHER" id="PTHR12126:SF11">
    <property type="entry name" value="NADH DEHYDROGENASE [UBIQUINONE] 1 ALPHA SUBCOMPLEX SUBUNIT 9, MITOCHONDRIAL"/>
    <property type="match status" value="1"/>
</dbReference>
<accession>A0A5E5AR87</accession>
<evidence type="ECO:0000313" key="3">
    <source>
        <dbReference type="EMBL" id="VVE75808.1"/>
    </source>
</evidence>
<sequence length="414" mass="44976">MKILVCGASGFIGRAICERLTRAGHEVVRGVRVPVFSNDVAIDFRVDTAVEGWLPRVRGIDIVINAVGIITESHAARFEDVHFRAPTALFEACAKAGVQRIIQISSLGADTGDTAYFRSKRAADEVLMRLPVEWQILYPSLVYGQNGVSASMFRALASLPVIPVPALVGVEYRPIHIDDLTEAVESAISPATPPRQRIECVGASRINYKDMLDCYRQGMHLPPPRWLTIPAPLMALAAKIGTLIPGAKLTPETLRMLRQGNVGDTKHLSALLDRAPLAIDDFIAPDEAELLRHRAHAAWRLPLLRGALAVVWILTAFISLCVYPTSESLGLLNEVGLTGEMAKIALYGAALLDLSMGIACLARPSRALWAIQGALVLGYSIIIAVAMPRFLTHPFGPLLKNIPILAILFILLTE</sequence>
<dbReference type="EMBL" id="CABPSP010000022">
    <property type="protein sequence ID" value="VVE75808.1"/>
    <property type="molecule type" value="Genomic_DNA"/>
</dbReference>
<dbReference type="Pfam" id="PF01370">
    <property type="entry name" value="Epimerase"/>
    <property type="match status" value="1"/>
</dbReference>
<feature type="transmembrane region" description="Helical" evidence="1">
    <location>
        <begin position="345"/>
        <end position="362"/>
    </location>
</feature>
<feature type="domain" description="NAD-dependent epimerase/dehydratase" evidence="2">
    <location>
        <begin position="3"/>
        <end position="125"/>
    </location>
</feature>
<dbReference type="Proteomes" id="UP000383122">
    <property type="component" value="Unassembled WGS sequence"/>
</dbReference>
<evidence type="ECO:0000259" key="2">
    <source>
        <dbReference type="Pfam" id="PF01370"/>
    </source>
</evidence>
<dbReference type="Gene3D" id="3.40.50.720">
    <property type="entry name" value="NAD(P)-binding Rossmann-like Domain"/>
    <property type="match status" value="1"/>
</dbReference>
<proteinExistence type="predicted"/>
<evidence type="ECO:0000313" key="4">
    <source>
        <dbReference type="Proteomes" id="UP000383122"/>
    </source>
</evidence>
<reference evidence="3 4" key="1">
    <citation type="submission" date="2019-08" db="EMBL/GenBank/DDBJ databases">
        <authorList>
            <person name="Peeters C."/>
        </authorList>
    </citation>
    <scope>NUCLEOTIDE SEQUENCE [LARGE SCALE GENOMIC DNA]</scope>
    <source>
        <strain evidence="3 4">LMG 31117</strain>
    </source>
</reference>
<dbReference type="RefSeq" id="WP_150740751.1">
    <property type="nucleotide sequence ID" value="NZ_CABPSP010000022.1"/>
</dbReference>
<keyword evidence="1" id="KW-1133">Transmembrane helix</keyword>
<dbReference type="InterPro" id="IPR025695">
    <property type="entry name" value="DoxX-like"/>
</dbReference>
<gene>
    <name evidence="3" type="ORF">PAN31117_05255</name>
</gene>
<dbReference type="GO" id="GO:0044877">
    <property type="term" value="F:protein-containing complex binding"/>
    <property type="evidence" value="ECO:0007669"/>
    <property type="project" value="TreeGrafter"/>
</dbReference>
<dbReference type="PANTHER" id="PTHR12126">
    <property type="entry name" value="NADH-UBIQUINONE OXIDOREDUCTASE 39 KDA SUBUNIT-RELATED"/>
    <property type="match status" value="1"/>
</dbReference>
<dbReference type="AlphaFoldDB" id="A0A5E5AR87"/>
<keyword evidence="1" id="KW-0812">Transmembrane</keyword>
<dbReference type="InterPro" id="IPR001509">
    <property type="entry name" value="Epimerase_deHydtase"/>
</dbReference>
<protein>
    <submittedName>
        <fullName evidence="3">NAD-dependent dehydratase</fullName>
    </submittedName>
</protein>
<organism evidence="3 4">
    <name type="scientific">Pandoraea anapnoica</name>
    <dbReference type="NCBI Taxonomy" id="2508301"/>
    <lineage>
        <taxon>Bacteria</taxon>
        <taxon>Pseudomonadati</taxon>
        <taxon>Pseudomonadota</taxon>
        <taxon>Betaproteobacteria</taxon>
        <taxon>Burkholderiales</taxon>
        <taxon>Burkholderiaceae</taxon>
        <taxon>Pandoraea</taxon>
    </lineage>
</organism>
<dbReference type="SUPFAM" id="SSF51735">
    <property type="entry name" value="NAD(P)-binding Rossmann-fold domains"/>
    <property type="match status" value="1"/>
</dbReference>
<dbReference type="InterPro" id="IPR036291">
    <property type="entry name" value="NAD(P)-bd_dom_sf"/>
</dbReference>
<feature type="transmembrane region" description="Helical" evidence="1">
    <location>
        <begin position="303"/>
        <end position="325"/>
    </location>
</feature>
<evidence type="ECO:0000256" key="1">
    <source>
        <dbReference type="SAM" id="Phobius"/>
    </source>
</evidence>